<dbReference type="GO" id="GO:0016020">
    <property type="term" value="C:membrane"/>
    <property type="evidence" value="ECO:0007669"/>
    <property type="project" value="UniProtKB-SubCell"/>
</dbReference>
<feature type="transmembrane region" description="Helical" evidence="6">
    <location>
        <begin position="303"/>
        <end position="322"/>
    </location>
</feature>
<keyword evidence="2 6" id="KW-0812">Transmembrane</keyword>
<feature type="transmembrane region" description="Helical" evidence="6">
    <location>
        <begin position="239"/>
        <end position="263"/>
    </location>
</feature>
<evidence type="ECO:0000256" key="3">
    <source>
        <dbReference type="ARBA" id="ARBA00022989"/>
    </source>
</evidence>
<feature type="region of interest" description="Disordered" evidence="5">
    <location>
        <begin position="185"/>
        <end position="205"/>
    </location>
</feature>
<keyword evidence="8" id="KW-1185">Reference proteome</keyword>
<feature type="transmembrane region" description="Helical" evidence="6">
    <location>
        <begin position="86"/>
        <end position="104"/>
    </location>
</feature>
<keyword evidence="3 6" id="KW-1133">Transmembrane helix</keyword>
<sequence>MAAYGASGIAAASWVSRLPAVRNGLELTPAAVGLILLCLTAASFTSVSVSGLVVLRIGSARTARIACVLSGSGLLLLGVGTSVLSSLPVAACGLALLGLANGCYNTALNVEGAAVERALGKYVMPWLHGSFSLGTVAGAAAGAWAAAAKLSVAWHLGLVGAVAIAAVLVASLSFRADRAGGVRSRPALQRKPVRPRKTDTFEDPTTGPLPVINPALASEAASLHGKRLVAMAWREPRTLLLGLLVLGLALSEGAAGDWAALALADGHGQSEAAGAAGYGVFVTFMTVGRFAGTFLLDRFGRVAVMRCCAATAFLGVATFVFAPVPWLAFAGLGLWGLGTSLGFPVGMSAAADDPVHAAARVSVASTIAYGAFLAGPPVLGFLAEQFGILHSLLLVLLFQALSFLLAPVLSQRQ</sequence>
<feature type="transmembrane region" description="Helical" evidence="6">
    <location>
        <begin position="328"/>
        <end position="351"/>
    </location>
</feature>
<dbReference type="Proteomes" id="UP000182130">
    <property type="component" value="Unassembled WGS sequence"/>
</dbReference>
<dbReference type="InterPro" id="IPR036259">
    <property type="entry name" value="MFS_trans_sf"/>
</dbReference>
<dbReference type="CDD" id="cd17393">
    <property type="entry name" value="MFS_MosC_like"/>
    <property type="match status" value="1"/>
</dbReference>
<dbReference type="RefSeq" id="WP_245679913.1">
    <property type="nucleotide sequence ID" value="NZ_FNEI01000020.1"/>
</dbReference>
<dbReference type="Gene3D" id="1.20.1250.20">
    <property type="entry name" value="MFS general substrate transporter like domains"/>
    <property type="match status" value="2"/>
</dbReference>
<dbReference type="EMBL" id="FNEI01000020">
    <property type="protein sequence ID" value="SDJ93539.1"/>
    <property type="molecule type" value="Genomic_DNA"/>
</dbReference>
<dbReference type="SUPFAM" id="SSF103473">
    <property type="entry name" value="MFS general substrate transporter"/>
    <property type="match status" value="1"/>
</dbReference>
<dbReference type="PANTHER" id="PTHR23514:SF13">
    <property type="entry name" value="INNER MEMBRANE PROTEIN YBJJ"/>
    <property type="match status" value="1"/>
</dbReference>
<comment type="subcellular location">
    <subcellularLocation>
        <location evidence="1">Membrane</location>
        <topology evidence="1">Multi-pass membrane protein</topology>
    </subcellularLocation>
</comment>
<dbReference type="InterPro" id="IPR051788">
    <property type="entry name" value="MFS_Transporter"/>
</dbReference>
<feature type="transmembrane region" description="Helical" evidence="6">
    <location>
        <begin position="125"/>
        <end position="146"/>
    </location>
</feature>
<dbReference type="STRING" id="1045773.SAMN05216555_12047"/>
<dbReference type="InterPro" id="IPR011701">
    <property type="entry name" value="MFS"/>
</dbReference>
<feature type="transmembrane region" description="Helical" evidence="6">
    <location>
        <begin position="363"/>
        <end position="382"/>
    </location>
</feature>
<feature type="transmembrane region" description="Helical" evidence="6">
    <location>
        <begin position="30"/>
        <end position="55"/>
    </location>
</feature>
<evidence type="ECO:0000256" key="5">
    <source>
        <dbReference type="SAM" id="MobiDB-lite"/>
    </source>
</evidence>
<dbReference type="AlphaFoldDB" id="A0A1G8XSI4"/>
<protein>
    <submittedName>
        <fullName evidence="7">Fucose permease</fullName>
    </submittedName>
</protein>
<feature type="transmembrane region" description="Helical" evidence="6">
    <location>
        <begin position="62"/>
        <end position="80"/>
    </location>
</feature>
<keyword evidence="4 6" id="KW-0472">Membrane</keyword>
<organism evidence="7 8">
    <name type="scientific">Arthrobacter cupressi</name>
    <dbReference type="NCBI Taxonomy" id="1045773"/>
    <lineage>
        <taxon>Bacteria</taxon>
        <taxon>Bacillati</taxon>
        <taxon>Actinomycetota</taxon>
        <taxon>Actinomycetes</taxon>
        <taxon>Micrococcales</taxon>
        <taxon>Micrococcaceae</taxon>
        <taxon>Arthrobacter</taxon>
    </lineage>
</organism>
<accession>A0A1G8XSI4</accession>
<name>A0A1G8XSI4_9MICC</name>
<evidence type="ECO:0000256" key="4">
    <source>
        <dbReference type="ARBA" id="ARBA00023136"/>
    </source>
</evidence>
<dbReference type="GO" id="GO:0022857">
    <property type="term" value="F:transmembrane transporter activity"/>
    <property type="evidence" value="ECO:0007669"/>
    <property type="project" value="InterPro"/>
</dbReference>
<evidence type="ECO:0000256" key="6">
    <source>
        <dbReference type="SAM" id="Phobius"/>
    </source>
</evidence>
<reference evidence="8" key="1">
    <citation type="submission" date="2016-10" db="EMBL/GenBank/DDBJ databases">
        <authorList>
            <person name="Varghese N."/>
            <person name="Submissions S."/>
        </authorList>
    </citation>
    <scope>NUCLEOTIDE SEQUENCE [LARGE SCALE GENOMIC DNA]</scope>
    <source>
        <strain evidence="8">CGMCC 1.10783</strain>
    </source>
</reference>
<evidence type="ECO:0000313" key="8">
    <source>
        <dbReference type="Proteomes" id="UP000182130"/>
    </source>
</evidence>
<dbReference type="PANTHER" id="PTHR23514">
    <property type="entry name" value="BYPASS OF STOP CODON PROTEIN 6"/>
    <property type="match status" value="1"/>
</dbReference>
<proteinExistence type="predicted"/>
<dbReference type="Pfam" id="PF07690">
    <property type="entry name" value="MFS_1"/>
    <property type="match status" value="1"/>
</dbReference>
<evidence type="ECO:0000313" key="7">
    <source>
        <dbReference type="EMBL" id="SDJ93539.1"/>
    </source>
</evidence>
<feature type="transmembrane region" description="Helical" evidence="6">
    <location>
        <begin position="388"/>
        <end position="409"/>
    </location>
</feature>
<gene>
    <name evidence="7" type="ORF">SAMN05216555_12047</name>
</gene>
<feature type="transmembrane region" description="Helical" evidence="6">
    <location>
        <begin position="152"/>
        <end position="174"/>
    </location>
</feature>
<evidence type="ECO:0000256" key="2">
    <source>
        <dbReference type="ARBA" id="ARBA00022692"/>
    </source>
</evidence>
<feature type="transmembrane region" description="Helical" evidence="6">
    <location>
        <begin position="275"/>
        <end position="296"/>
    </location>
</feature>
<evidence type="ECO:0000256" key="1">
    <source>
        <dbReference type="ARBA" id="ARBA00004141"/>
    </source>
</evidence>